<keyword evidence="13 18" id="KW-0472">Membrane</keyword>
<evidence type="ECO:0000256" key="3">
    <source>
        <dbReference type="ARBA" id="ARBA00022448"/>
    </source>
</evidence>
<dbReference type="SUPFAM" id="SSF56112">
    <property type="entry name" value="Protein kinase-like (PK-like)"/>
    <property type="match status" value="1"/>
</dbReference>
<dbReference type="PROSITE" id="PS00107">
    <property type="entry name" value="PROTEIN_KINASE_ATP"/>
    <property type="match status" value="1"/>
</dbReference>
<dbReference type="InterPro" id="IPR050524">
    <property type="entry name" value="APC_YAT"/>
</dbReference>
<evidence type="ECO:0000256" key="12">
    <source>
        <dbReference type="ARBA" id="ARBA00022989"/>
    </source>
</evidence>
<dbReference type="InterPro" id="IPR008271">
    <property type="entry name" value="Ser/Thr_kinase_AS"/>
</dbReference>
<feature type="transmembrane region" description="Helical" evidence="18">
    <location>
        <begin position="471"/>
        <end position="489"/>
    </location>
</feature>
<feature type="region of interest" description="Disordered" evidence="17">
    <location>
        <begin position="577"/>
        <end position="615"/>
    </location>
</feature>
<dbReference type="GO" id="GO:0005524">
    <property type="term" value="F:ATP binding"/>
    <property type="evidence" value="ECO:0007669"/>
    <property type="project" value="UniProtKB-UniRule"/>
</dbReference>
<evidence type="ECO:0000256" key="9">
    <source>
        <dbReference type="ARBA" id="ARBA00022777"/>
    </source>
</evidence>
<feature type="binding site" evidence="15 16">
    <location>
        <position position="662"/>
    </location>
    <ligand>
        <name>ATP</name>
        <dbReference type="ChEBI" id="CHEBI:30616"/>
    </ligand>
</feature>
<feature type="transmembrane region" description="Helical" evidence="18">
    <location>
        <begin position="210"/>
        <end position="230"/>
    </location>
</feature>
<evidence type="ECO:0000256" key="13">
    <source>
        <dbReference type="ARBA" id="ARBA00023136"/>
    </source>
</evidence>
<feature type="region of interest" description="Disordered" evidence="17">
    <location>
        <begin position="917"/>
        <end position="958"/>
    </location>
</feature>
<dbReference type="Gene3D" id="1.20.1740.10">
    <property type="entry name" value="Amino acid/polyamine transporter I"/>
    <property type="match status" value="1"/>
</dbReference>
<evidence type="ECO:0000256" key="4">
    <source>
        <dbReference type="ARBA" id="ARBA00022527"/>
    </source>
</evidence>
<keyword evidence="9" id="KW-0418">Kinase</keyword>
<evidence type="ECO:0000256" key="10">
    <source>
        <dbReference type="ARBA" id="ARBA00022840"/>
    </source>
</evidence>
<feature type="transmembrane region" description="Helical" evidence="18">
    <location>
        <begin position="428"/>
        <end position="451"/>
    </location>
</feature>
<feature type="transmembrane region" description="Helical" evidence="18">
    <location>
        <begin position="258"/>
        <end position="278"/>
    </location>
</feature>
<evidence type="ECO:0000256" key="16">
    <source>
        <dbReference type="PROSITE-ProRule" id="PRU10141"/>
    </source>
</evidence>
<evidence type="ECO:0000256" key="2">
    <source>
        <dbReference type="ARBA" id="ARBA00012409"/>
    </source>
</evidence>
<dbReference type="GO" id="GO:0015171">
    <property type="term" value="F:amino acid transmembrane transporter activity"/>
    <property type="evidence" value="ECO:0007669"/>
    <property type="project" value="TreeGrafter"/>
</dbReference>
<feature type="region of interest" description="Disordered" evidence="17">
    <location>
        <begin position="1"/>
        <end position="39"/>
    </location>
</feature>
<feature type="transmembrane region" description="Helical" evidence="18">
    <location>
        <begin position="399"/>
        <end position="416"/>
    </location>
</feature>
<reference evidence="20" key="1">
    <citation type="journal article" date="2012" name="PLoS Genet.">
        <title>Comparative analysis of the genomes of two field isolates of the rice blast fungus Magnaporthe oryzae.</title>
        <authorList>
            <person name="Xue M."/>
            <person name="Yang J."/>
            <person name="Li Z."/>
            <person name="Hu S."/>
            <person name="Yao N."/>
            <person name="Dean R.A."/>
            <person name="Zhao W."/>
            <person name="Shen M."/>
            <person name="Zhang H."/>
            <person name="Li C."/>
            <person name="Liu L."/>
            <person name="Cao L."/>
            <person name="Xu X."/>
            <person name="Xing Y."/>
            <person name="Hsiang T."/>
            <person name="Zhang Z."/>
            <person name="Xu J.R."/>
            <person name="Peng Y.L."/>
        </authorList>
    </citation>
    <scope>NUCLEOTIDE SEQUENCE</scope>
    <source>
        <strain evidence="20">Y34</strain>
    </source>
</reference>
<dbReference type="PANTHER" id="PTHR43341:SF9">
    <property type="entry name" value="DICARBOXYLIC AMINO ACID PERMEASE"/>
    <property type="match status" value="1"/>
</dbReference>
<evidence type="ECO:0000256" key="11">
    <source>
        <dbReference type="ARBA" id="ARBA00022970"/>
    </source>
</evidence>
<feature type="transmembrane region" description="Helical" evidence="18">
    <location>
        <begin position="77"/>
        <end position="97"/>
    </location>
</feature>
<dbReference type="Pfam" id="PF00324">
    <property type="entry name" value="AA_permease"/>
    <property type="match status" value="1"/>
</dbReference>
<keyword evidence="8 15" id="KW-0547">Nucleotide-binding</keyword>
<dbReference type="InterPro" id="IPR037770">
    <property type="entry name" value="CDK7"/>
</dbReference>
<evidence type="ECO:0000256" key="6">
    <source>
        <dbReference type="ARBA" id="ARBA00022679"/>
    </source>
</evidence>
<dbReference type="CDD" id="cd07841">
    <property type="entry name" value="STKc_CDK7"/>
    <property type="match status" value="1"/>
</dbReference>
<dbReference type="PROSITE" id="PS00218">
    <property type="entry name" value="AMINO_ACID_PERMEASE_1"/>
    <property type="match status" value="1"/>
</dbReference>
<feature type="transmembrane region" description="Helical" evidence="18">
    <location>
        <begin position="50"/>
        <end position="71"/>
    </location>
</feature>
<evidence type="ECO:0000256" key="14">
    <source>
        <dbReference type="PIRSR" id="PIRSR637770-1"/>
    </source>
</evidence>
<proteinExistence type="predicted"/>
<dbReference type="GO" id="GO:0051094">
    <property type="term" value="P:positive regulation of developmental process"/>
    <property type="evidence" value="ECO:0007669"/>
    <property type="project" value="UniProtKB-ARBA"/>
</dbReference>
<dbReference type="AlphaFoldDB" id="A0AA97NXA7"/>
<dbReference type="Pfam" id="PF00069">
    <property type="entry name" value="Pkinase"/>
    <property type="match status" value="1"/>
</dbReference>
<feature type="domain" description="Protein kinase" evidence="19">
    <location>
        <begin position="632"/>
        <end position="922"/>
    </location>
</feature>
<organism evidence="20">
    <name type="scientific">Pyricularia oryzae (strain Y34)</name>
    <name type="common">Rice blast fungus</name>
    <name type="synonym">Magnaporthe oryzae</name>
    <dbReference type="NCBI Taxonomy" id="1143189"/>
    <lineage>
        <taxon>Eukaryota</taxon>
        <taxon>Fungi</taxon>
        <taxon>Dikarya</taxon>
        <taxon>Ascomycota</taxon>
        <taxon>Pezizomycotina</taxon>
        <taxon>Sordariomycetes</taxon>
        <taxon>Sordariomycetidae</taxon>
        <taxon>Magnaporthales</taxon>
        <taxon>Pyriculariaceae</taxon>
        <taxon>Pyricularia</taxon>
    </lineage>
</organism>
<keyword evidence="11" id="KW-0029">Amino-acid transport</keyword>
<dbReference type="Proteomes" id="UP000011086">
    <property type="component" value="Unassembled WGS sequence"/>
</dbReference>
<keyword evidence="10 15" id="KW-0067">ATP-binding</keyword>
<dbReference type="InterPro" id="IPR004841">
    <property type="entry name" value="AA-permease/SLC12A_dom"/>
</dbReference>
<keyword evidence="4" id="KW-0723">Serine/threonine-protein kinase</keyword>
<evidence type="ECO:0000256" key="7">
    <source>
        <dbReference type="ARBA" id="ARBA00022692"/>
    </source>
</evidence>
<keyword evidence="12 18" id="KW-1133">Transmembrane helix</keyword>
<protein>
    <recommendedName>
        <fullName evidence="2">[RNA-polymerase]-subunit kinase</fullName>
        <ecNumber evidence="2">2.7.11.23</ecNumber>
    </recommendedName>
</protein>
<dbReference type="PROSITE" id="PS00108">
    <property type="entry name" value="PROTEIN_KINASE_ST"/>
    <property type="match status" value="1"/>
</dbReference>
<sequence length="973" mass="106776">MESSSREKKPAQSREDEESGVENLQGQTEINQQPDNPHQTLRREFKPRQVNMLAIAGAIGTGLIIGTGTGLSRGGPASLLIAFIITGSLIYFVMTALGEMAAFLPNDQGFNGYASRYVDPALGYVCKSSVAKVVHLSQVYSFAMGWNYFFTYAIVLPNNLTAAGLIIQYWRPDLNVAIWVTVFAVLVISINVLHVGSFGEAEFVLSTIKIITLVTVMITCLVVSLGGAPAHGRVGFQYWTDPGAFAEYLQPGTLGRFLGFWACMVQACFSYTGTEVVGSAFGETPNPRVTIPRAIRQTLWRICFFYIIGVLTLSMAVPYNNERLVGATKARVSAAASPYVIAMAIGGIKVLPDIVNACLLVFVISSANTDIYVGARTLYSLAKDGHAPAIFLYTTEKGVPMYGVAATSVFVLLGYMNVSKSASSVFGYLVSLVTVFGALNWISVLTSYLGFRRGMKAQGIDRNQLPYRGPLQPYGAWYALGLTILIIIFNGYNAFMPKFDPATFVTCYIGIAVYLINIFGWKFIKRTKRVKANEMDLVTGRPIITEKQAVRETFQQTNHKLATMAVSPLLAPPVEAASATQQRSTSSPLKRTLSAVSSANGTPKPTKAAKPEAGLPADDLIEQMNRAEANKYVTTKFLGEGTYAIVHQGYEKAKPSNIVAIKMIKVQKEYTDGMAPDAVRELKHLQELSHPNIIALRSVYSSNSQNLCLVLEYLPLGDLEMLIRDASGIIYGGADIKAWMGMLTRAVWFCHENFVLHRDIKPNNLLIAADGEVKLADFGLARSFADPYRVMTANVITRWYRPPELLYGARHYSGAVDVWSVGCVFAELVLRKPYLPGNNELDQLSLICAELGSPTEDNWPGVSKLDQFTAPSEPLSPVPSKERMMVQFGTAGADGVDLLMKTLTLDPRKRITAKEMLKHPWWHSQPKPTRKEDLPKKKTGAEQKFAADQARQPGQVDEKMAKVARKLDFGAPK</sequence>
<dbReference type="GO" id="GO:0008353">
    <property type="term" value="F:RNA polymerase II CTD heptapeptide repeat kinase activity"/>
    <property type="evidence" value="ECO:0007669"/>
    <property type="project" value="UniProtKB-EC"/>
</dbReference>
<evidence type="ECO:0000256" key="8">
    <source>
        <dbReference type="ARBA" id="ARBA00022741"/>
    </source>
</evidence>
<feature type="transmembrane region" description="Helical" evidence="18">
    <location>
        <begin position="339"/>
        <end position="364"/>
    </location>
</feature>
<feature type="compositionally biased region" description="Basic and acidic residues" evidence="17">
    <location>
        <begin position="1"/>
        <end position="14"/>
    </location>
</feature>
<dbReference type="InterPro" id="IPR000719">
    <property type="entry name" value="Prot_kinase_dom"/>
</dbReference>
<keyword evidence="6" id="KW-0808">Transferase</keyword>
<dbReference type="GO" id="GO:0016020">
    <property type="term" value="C:membrane"/>
    <property type="evidence" value="ECO:0007669"/>
    <property type="project" value="UniProtKB-SubCell"/>
</dbReference>
<dbReference type="EMBL" id="JH793052">
    <property type="protein sequence ID" value="ELQ38098.1"/>
    <property type="molecule type" value="Genomic_DNA"/>
</dbReference>
<evidence type="ECO:0000256" key="1">
    <source>
        <dbReference type="ARBA" id="ARBA00004141"/>
    </source>
</evidence>
<feature type="compositionally biased region" description="Polar residues" evidence="17">
    <location>
        <begin position="22"/>
        <end position="39"/>
    </location>
</feature>
<feature type="transmembrane region" description="Helical" evidence="18">
    <location>
        <begin position="299"/>
        <end position="319"/>
    </location>
</feature>
<feature type="active site" description="Proton acceptor" evidence="14">
    <location>
        <position position="759"/>
    </location>
</feature>
<evidence type="ECO:0000313" key="20">
    <source>
        <dbReference type="EMBL" id="ELQ38098.1"/>
    </source>
</evidence>
<evidence type="ECO:0000256" key="15">
    <source>
        <dbReference type="PIRSR" id="PIRSR637770-2"/>
    </source>
</evidence>
<keyword evidence="5" id="KW-0597">Phosphoprotein</keyword>
<dbReference type="PANTHER" id="PTHR43341">
    <property type="entry name" value="AMINO ACID PERMEASE"/>
    <property type="match status" value="1"/>
</dbReference>
<dbReference type="InterPro" id="IPR011009">
    <property type="entry name" value="Kinase-like_dom_sf"/>
</dbReference>
<dbReference type="InterPro" id="IPR017441">
    <property type="entry name" value="Protein_kinase_ATP_BS"/>
</dbReference>
<feature type="binding site" evidence="15">
    <location>
        <begin position="638"/>
        <end position="646"/>
    </location>
    <ligand>
        <name>ATP</name>
        <dbReference type="ChEBI" id="CHEBI:30616"/>
    </ligand>
</feature>
<accession>A0AA97NXA7</accession>
<feature type="transmembrane region" description="Helical" evidence="18">
    <location>
        <begin position="149"/>
        <end position="170"/>
    </location>
</feature>
<evidence type="ECO:0000256" key="17">
    <source>
        <dbReference type="SAM" id="MobiDB-lite"/>
    </source>
</evidence>
<dbReference type="FunFam" id="1.20.1740.10:FF:000006">
    <property type="entry name" value="General amino acid permease"/>
    <property type="match status" value="1"/>
</dbReference>
<feature type="compositionally biased region" description="Low complexity" evidence="17">
    <location>
        <begin position="577"/>
        <end position="587"/>
    </location>
</feature>
<keyword evidence="7 18" id="KW-0812">Transmembrane</keyword>
<comment type="subcellular location">
    <subcellularLocation>
        <location evidence="1">Membrane</location>
        <topology evidence="1">Multi-pass membrane protein</topology>
    </subcellularLocation>
</comment>
<evidence type="ECO:0000259" key="19">
    <source>
        <dbReference type="PROSITE" id="PS50011"/>
    </source>
</evidence>
<evidence type="ECO:0000256" key="18">
    <source>
        <dbReference type="SAM" id="Phobius"/>
    </source>
</evidence>
<dbReference type="GO" id="GO:0070985">
    <property type="term" value="C:transcription factor TFIIK complex"/>
    <property type="evidence" value="ECO:0007669"/>
    <property type="project" value="InterPro"/>
</dbReference>
<dbReference type="PROSITE" id="PS50011">
    <property type="entry name" value="PROTEIN_KINASE_DOM"/>
    <property type="match status" value="1"/>
</dbReference>
<dbReference type="Gene3D" id="3.30.200.20">
    <property type="entry name" value="Phosphorylase Kinase, domain 1"/>
    <property type="match status" value="1"/>
</dbReference>
<evidence type="ECO:0000256" key="5">
    <source>
        <dbReference type="ARBA" id="ARBA00022553"/>
    </source>
</evidence>
<feature type="transmembrane region" description="Helical" evidence="18">
    <location>
        <begin position="176"/>
        <end position="198"/>
    </location>
</feature>
<gene>
    <name evidence="20" type="ORF">OOU_Y34scaffold00552g53</name>
</gene>
<name>A0AA97NXA7_PYRO3</name>
<dbReference type="FunFam" id="1.10.510.10:FF:000624">
    <property type="entry name" value="Mitogen-activated protein kinase"/>
    <property type="match status" value="1"/>
</dbReference>
<feature type="compositionally biased region" description="Polar residues" evidence="17">
    <location>
        <begin position="594"/>
        <end position="603"/>
    </location>
</feature>
<dbReference type="EC" id="2.7.11.23" evidence="2"/>
<feature type="compositionally biased region" description="Basic and acidic residues" evidence="17">
    <location>
        <begin position="929"/>
        <end position="941"/>
    </location>
</feature>
<dbReference type="Gene3D" id="1.10.510.10">
    <property type="entry name" value="Transferase(Phosphotransferase) domain 1"/>
    <property type="match status" value="1"/>
</dbReference>
<keyword evidence="3" id="KW-0813">Transport</keyword>
<dbReference type="InterPro" id="IPR004840">
    <property type="entry name" value="Amino_acid_permease_CS"/>
</dbReference>
<dbReference type="SMART" id="SM00220">
    <property type="entry name" value="S_TKc"/>
    <property type="match status" value="1"/>
</dbReference>
<feature type="transmembrane region" description="Helical" evidence="18">
    <location>
        <begin position="501"/>
        <end position="521"/>
    </location>
</feature>